<name>A0A849IBV8_9HYPH</name>
<feature type="chain" id="PRO_5032291296" evidence="4">
    <location>
        <begin position="23"/>
        <end position="659"/>
    </location>
</feature>
<evidence type="ECO:0000256" key="4">
    <source>
        <dbReference type="SAM" id="SignalP"/>
    </source>
</evidence>
<dbReference type="RefSeq" id="WP_171220326.1">
    <property type="nucleotide sequence ID" value="NZ_JABEPP010000006.1"/>
</dbReference>
<evidence type="ECO:0000256" key="3">
    <source>
        <dbReference type="SAM" id="MobiDB-lite"/>
    </source>
</evidence>
<comment type="similarity">
    <text evidence="2">Belongs to the bacterial solute-binding protein 5 family.</text>
</comment>
<evidence type="ECO:0000313" key="6">
    <source>
        <dbReference type="EMBL" id="NNM74888.1"/>
    </source>
</evidence>
<evidence type="ECO:0000256" key="1">
    <source>
        <dbReference type="ARBA" id="ARBA00004418"/>
    </source>
</evidence>
<dbReference type="PANTHER" id="PTHR30290:SF62">
    <property type="entry name" value="OLIGOPEPTIDE ABC TRANSPORTER, PERIPLASMIC OLIGOPEPTIDE-BINDING PROTEIN"/>
    <property type="match status" value="1"/>
</dbReference>
<dbReference type="Gene3D" id="3.40.190.10">
    <property type="entry name" value="Periplasmic binding protein-like II"/>
    <property type="match status" value="1"/>
</dbReference>
<dbReference type="EMBL" id="JABEPP010000006">
    <property type="protein sequence ID" value="NNM74888.1"/>
    <property type="molecule type" value="Genomic_DNA"/>
</dbReference>
<dbReference type="PANTHER" id="PTHR30290">
    <property type="entry name" value="PERIPLASMIC BINDING COMPONENT OF ABC TRANSPORTER"/>
    <property type="match status" value="1"/>
</dbReference>
<organism evidence="6 7">
    <name type="scientific">Enterovirga aerilata</name>
    <dbReference type="NCBI Taxonomy" id="2730920"/>
    <lineage>
        <taxon>Bacteria</taxon>
        <taxon>Pseudomonadati</taxon>
        <taxon>Pseudomonadota</taxon>
        <taxon>Alphaproteobacteria</taxon>
        <taxon>Hyphomicrobiales</taxon>
        <taxon>Methylobacteriaceae</taxon>
        <taxon>Enterovirga</taxon>
    </lineage>
</organism>
<dbReference type="InterPro" id="IPR000914">
    <property type="entry name" value="SBP_5_dom"/>
</dbReference>
<dbReference type="InterPro" id="IPR039424">
    <property type="entry name" value="SBP_5"/>
</dbReference>
<keyword evidence="4" id="KW-0732">Signal</keyword>
<evidence type="ECO:0000313" key="7">
    <source>
        <dbReference type="Proteomes" id="UP000564885"/>
    </source>
</evidence>
<comment type="subcellular location">
    <subcellularLocation>
        <location evidence="1">Periplasm</location>
    </subcellularLocation>
</comment>
<feature type="region of interest" description="Disordered" evidence="3">
    <location>
        <begin position="640"/>
        <end position="659"/>
    </location>
</feature>
<dbReference type="Pfam" id="PF00496">
    <property type="entry name" value="SBP_bac_5"/>
    <property type="match status" value="1"/>
</dbReference>
<dbReference type="Gene3D" id="3.10.105.10">
    <property type="entry name" value="Dipeptide-binding Protein, Domain 3"/>
    <property type="match status" value="1"/>
</dbReference>
<feature type="signal peptide" evidence="4">
    <location>
        <begin position="1"/>
        <end position="22"/>
    </location>
</feature>
<dbReference type="AlphaFoldDB" id="A0A849IBV8"/>
<dbReference type="CDD" id="cd08500">
    <property type="entry name" value="PBP2_NikA_DppA_OppA_like_4"/>
    <property type="match status" value="1"/>
</dbReference>
<gene>
    <name evidence="6" type="ORF">HJG44_21230</name>
</gene>
<dbReference type="GO" id="GO:0015833">
    <property type="term" value="P:peptide transport"/>
    <property type="evidence" value="ECO:0007669"/>
    <property type="project" value="TreeGrafter"/>
</dbReference>
<dbReference type="GO" id="GO:1904680">
    <property type="term" value="F:peptide transmembrane transporter activity"/>
    <property type="evidence" value="ECO:0007669"/>
    <property type="project" value="TreeGrafter"/>
</dbReference>
<dbReference type="Proteomes" id="UP000564885">
    <property type="component" value="Unassembled WGS sequence"/>
</dbReference>
<evidence type="ECO:0000256" key="2">
    <source>
        <dbReference type="ARBA" id="ARBA00005695"/>
    </source>
</evidence>
<dbReference type="SUPFAM" id="SSF53850">
    <property type="entry name" value="Periplasmic binding protein-like II"/>
    <property type="match status" value="1"/>
</dbReference>
<comment type="caution">
    <text evidence="6">The sequence shown here is derived from an EMBL/GenBank/DDBJ whole genome shotgun (WGS) entry which is preliminary data.</text>
</comment>
<accession>A0A849IBV8</accession>
<evidence type="ECO:0000259" key="5">
    <source>
        <dbReference type="Pfam" id="PF00496"/>
    </source>
</evidence>
<sequence length="659" mass="73338">MTMRLAAAAFAAAAIFAAPAAALDYAETPLLAPRVAQGELPPVAERLPKSPLVADIAARGRELGKPGGEIVSLVARARDIRYLSANTYGRLIGYTQDLKLAPDLLEDVQVEGNRIFTFRLRDGHRWSDGAPFTAEDFRFYWEDVANNRELSPAGLPDFLVVDGSGPRFEVIDARTVRYSWDAPNPRFLPTLAQPRDPFIYRPAHYLKRFHADYADQAKLEEAARKGKLKSWAGLFNRMDDMFESSNPELPTLQAWKVATAAPATRFIFERNPFYHRVDEAGQQLPYLDRVVLDVAAGGLMAAKANSGDADLLFRGLTMGDIPILKEGERAKGFRTLMWPYARGSEIALYPNLTVTDPVWRALNRDLRFRRALSLGIDRRTLNNSLLFGLGREGNNTVASESPLFEERLRTLNAGYDPAEASRLLDEIGLTKRNAAGIRLLPDGRELEIIVETDGESGLIVDGLTLIGEFWREIGVRLFVKPQDRTVLRNRTYAGLTTMVAAQGLDLALATAAMPPAELAPLRQDYYSWAKWGQYRETRGTSGEPCDMPEAKRLLDLYAEWASASDAETQTRIWREMLTNHAENQWSIGTVAGALQPVVARNGLRNVPARAVYSWEPTSMLGVYRMDEFYWDRVPGREARRGGAVATGSTAQAFERAGAR</sequence>
<reference evidence="6 7" key="1">
    <citation type="submission" date="2020-04" db="EMBL/GenBank/DDBJ databases">
        <title>Enterovirga sp. isolate from soil.</title>
        <authorList>
            <person name="Chea S."/>
            <person name="Kim D.-U."/>
        </authorList>
    </citation>
    <scope>NUCLEOTIDE SEQUENCE [LARGE SCALE GENOMIC DNA]</scope>
    <source>
        <strain evidence="6 7">DB1703</strain>
    </source>
</reference>
<protein>
    <submittedName>
        <fullName evidence="6">ABC transporter substrate-binding protein</fullName>
    </submittedName>
</protein>
<feature type="domain" description="Solute-binding protein family 5" evidence="5">
    <location>
        <begin position="99"/>
        <end position="498"/>
    </location>
</feature>
<keyword evidence="7" id="KW-1185">Reference proteome</keyword>
<proteinExistence type="inferred from homology"/>